<evidence type="ECO:0000256" key="7">
    <source>
        <dbReference type="ARBA" id="ARBA00023136"/>
    </source>
</evidence>
<evidence type="ECO:0000256" key="5">
    <source>
        <dbReference type="ARBA" id="ARBA00022989"/>
    </source>
</evidence>
<dbReference type="InterPro" id="IPR050332">
    <property type="entry name" value="GPCR_2"/>
</dbReference>
<evidence type="ECO:0000256" key="11">
    <source>
        <dbReference type="SAM" id="Phobius"/>
    </source>
</evidence>
<dbReference type="InterPro" id="IPR001879">
    <property type="entry name" value="GPCR_2_extracellular_dom"/>
</dbReference>
<keyword evidence="3" id="KW-1003">Cell membrane</keyword>
<dbReference type="PANTHER" id="PTHR45620">
    <property type="entry name" value="PDF RECEPTOR-LIKE PROTEIN-RELATED"/>
    <property type="match status" value="1"/>
</dbReference>
<feature type="transmembrane region" description="Helical" evidence="11">
    <location>
        <begin position="253"/>
        <end position="272"/>
    </location>
</feature>
<feature type="transmembrane region" description="Helical" evidence="11">
    <location>
        <begin position="298"/>
        <end position="323"/>
    </location>
</feature>
<feature type="domain" description="G-protein coupled receptors family 2 profile 1" evidence="12">
    <location>
        <begin position="26"/>
        <end position="106"/>
    </location>
</feature>
<dbReference type="Gene3D" id="4.10.1240.10">
    <property type="entry name" value="GPCR, family 2, extracellular hormone receptor domain"/>
    <property type="match status" value="1"/>
</dbReference>
<keyword evidence="9" id="KW-0325">Glycoprotein</keyword>
<feature type="transmembrane region" description="Helical" evidence="11">
    <location>
        <begin position="124"/>
        <end position="146"/>
    </location>
</feature>
<dbReference type="PRINTS" id="PR00249">
    <property type="entry name" value="GPCRSECRETIN"/>
</dbReference>
<evidence type="ECO:0000256" key="4">
    <source>
        <dbReference type="ARBA" id="ARBA00022692"/>
    </source>
</evidence>
<feature type="transmembrane region" description="Helical" evidence="11">
    <location>
        <begin position="344"/>
        <end position="364"/>
    </location>
</feature>
<dbReference type="GO" id="GO:0005886">
    <property type="term" value="C:plasma membrane"/>
    <property type="evidence" value="ECO:0007669"/>
    <property type="project" value="UniProtKB-SubCell"/>
</dbReference>
<dbReference type="InterPro" id="IPR036445">
    <property type="entry name" value="GPCR_2_extracell_dom_sf"/>
</dbReference>
<evidence type="ECO:0000313" key="14">
    <source>
        <dbReference type="EMBL" id="KAF8766520.1"/>
    </source>
</evidence>
<evidence type="ECO:0000313" key="15">
    <source>
        <dbReference type="Proteomes" id="UP000807504"/>
    </source>
</evidence>
<dbReference type="SUPFAM" id="SSF81321">
    <property type="entry name" value="Family A G protein-coupled receptor-like"/>
    <property type="match status" value="1"/>
</dbReference>
<keyword evidence="6" id="KW-0297">G-protein coupled receptor</keyword>
<gene>
    <name evidence="14" type="ORF">HNY73_019574</name>
</gene>
<accession>A0A8T0E5B1</accession>
<proteinExistence type="inferred from homology"/>
<dbReference type="GO" id="GO:0007188">
    <property type="term" value="P:adenylate cyclase-modulating G protein-coupled receptor signaling pathway"/>
    <property type="evidence" value="ECO:0007669"/>
    <property type="project" value="TreeGrafter"/>
</dbReference>
<dbReference type="Gene3D" id="1.20.1070.10">
    <property type="entry name" value="Rhodopsin 7-helix transmembrane proteins"/>
    <property type="match status" value="1"/>
</dbReference>
<evidence type="ECO:0000256" key="8">
    <source>
        <dbReference type="ARBA" id="ARBA00023170"/>
    </source>
</evidence>
<dbReference type="Pfam" id="PF00002">
    <property type="entry name" value="7tm_2"/>
    <property type="match status" value="1"/>
</dbReference>
<dbReference type="Proteomes" id="UP000807504">
    <property type="component" value="Unassembled WGS sequence"/>
</dbReference>
<evidence type="ECO:0000256" key="9">
    <source>
        <dbReference type="ARBA" id="ARBA00023180"/>
    </source>
</evidence>
<comment type="caution">
    <text evidence="14">The sequence shown here is derived from an EMBL/GenBank/DDBJ whole genome shotgun (WGS) entry which is preliminary data.</text>
</comment>
<keyword evidence="5 11" id="KW-1133">Transmembrane helix</keyword>
<keyword evidence="15" id="KW-1185">Reference proteome</keyword>
<sequence>MMEEKRLPLINETDIVNIEDITEEMKCLLASENITRSFKEDQGFCNATWDGLSCWPPVSAGSIASIPCFYEFNGVLYDTLENATRSCEANSSWAERSDYSRCKPLEEEEPHIKVLWDIKEAGTIYYVGYGMSLLALTAALSIFLHFKQPVSSVEENKCNVFLMHCFHLQESPMLEKQHPHQFTRHLLLSGPHLDHHGYSTVMADRRRLEADLRLGDIPHLFDGHQLLLDVRGRALPVHSAVKTFSIEVVGIQVYALIGWGIPAVIVISWASVKAYLSPLSKDPLVDDCVWQTKDVTDYIFICPIIIVLVINIFFMCKIMWVLITKLRIATSAESKQYRKAAKALLVLIPLLGTTYMLVIVTPSHRTARVIFSYLQAVLLSTQGFTVAILYCFLNGEVQKSMRHLWRRWSTRRTVHGSQRYSLSYRSSNCERDNTLKLYRSARGIQNRGSCVSFTTTTTTNWHSNCNRCD</sequence>
<evidence type="ECO:0000259" key="13">
    <source>
        <dbReference type="PROSITE" id="PS50261"/>
    </source>
</evidence>
<reference evidence="14" key="2">
    <citation type="submission" date="2020-06" db="EMBL/GenBank/DDBJ databases">
        <authorList>
            <person name="Sheffer M."/>
        </authorList>
    </citation>
    <scope>NUCLEOTIDE SEQUENCE</scope>
</reference>
<dbReference type="GO" id="GO:0008528">
    <property type="term" value="F:G protein-coupled peptide receptor activity"/>
    <property type="evidence" value="ECO:0007669"/>
    <property type="project" value="TreeGrafter"/>
</dbReference>
<dbReference type="EMBL" id="JABXBU010002230">
    <property type="protein sequence ID" value="KAF8766520.1"/>
    <property type="molecule type" value="Genomic_DNA"/>
</dbReference>
<protein>
    <submittedName>
        <fullName evidence="14">Diuretic hormone receptor like protein</fullName>
    </submittedName>
</protein>
<dbReference type="PROSITE" id="PS50227">
    <property type="entry name" value="G_PROTEIN_RECEP_F2_3"/>
    <property type="match status" value="1"/>
</dbReference>
<evidence type="ECO:0000256" key="1">
    <source>
        <dbReference type="ARBA" id="ARBA00004651"/>
    </source>
</evidence>
<dbReference type="PANTHER" id="PTHR45620:SF15">
    <property type="entry name" value="DIURETIC HORMONE 44 RECEPTOR 1-RELATED"/>
    <property type="match status" value="1"/>
</dbReference>
<dbReference type="GO" id="GO:0007166">
    <property type="term" value="P:cell surface receptor signaling pathway"/>
    <property type="evidence" value="ECO:0007669"/>
    <property type="project" value="InterPro"/>
</dbReference>
<dbReference type="PROSITE" id="PS00650">
    <property type="entry name" value="G_PROTEIN_RECEP_F2_2"/>
    <property type="match status" value="1"/>
</dbReference>
<evidence type="ECO:0000259" key="12">
    <source>
        <dbReference type="PROSITE" id="PS50227"/>
    </source>
</evidence>
<feature type="transmembrane region" description="Helical" evidence="11">
    <location>
        <begin position="370"/>
        <end position="393"/>
    </location>
</feature>
<evidence type="ECO:0000256" key="6">
    <source>
        <dbReference type="ARBA" id="ARBA00023040"/>
    </source>
</evidence>
<evidence type="ECO:0000256" key="10">
    <source>
        <dbReference type="ARBA" id="ARBA00023224"/>
    </source>
</evidence>
<dbReference type="InterPro" id="IPR000832">
    <property type="entry name" value="GPCR_2_secretin-like"/>
</dbReference>
<keyword evidence="10" id="KW-0807">Transducer</keyword>
<dbReference type="PRINTS" id="PR01127">
    <property type="entry name" value="DIUHORMONER"/>
</dbReference>
<comment type="subcellular location">
    <subcellularLocation>
        <location evidence="1">Cell membrane</location>
        <topology evidence="1">Multi-pass membrane protein</topology>
    </subcellularLocation>
</comment>
<dbReference type="GO" id="GO:0017046">
    <property type="term" value="F:peptide hormone binding"/>
    <property type="evidence" value="ECO:0007669"/>
    <property type="project" value="TreeGrafter"/>
</dbReference>
<dbReference type="SUPFAM" id="SSF111418">
    <property type="entry name" value="Hormone receptor domain"/>
    <property type="match status" value="1"/>
</dbReference>
<name>A0A8T0E5B1_ARGBR</name>
<organism evidence="14 15">
    <name type="scientific">Argiope bruennichi</name>
    <name type="common">Wasp spider</name>
    <name type="synonym">Aranea bruennichi</name>
    <dbReference type="NCBI Taxonomy" id="94029"/>
    <lineage>
        <taxon>Eukaryota</taxon>
        <taxon>Metazoa</taxon>
        <taxon>Ecdysozoa</taxon>
        <taxon>Arthropoda</taxon>
        <taxon>Chelicerata</taxon>
        <taxon>Arachnida</taxon>
        <taxon>Araneae</taxon>
        <taxon>Araneomorphae</taxon>
        <taxon>Entelegynae</taxon>
        <taxon>Araneoidea</taxon>
        <taxon>Araneidae</taxon>
        <taxon>Argiope</taxon>
    </lineage>
</organism>
<dbReference type="InterPro" id="IPR017983">
    <property type="entry name" value="GPCR_2_secretin-like_CS"/>
</dbReference>
<comment type="similarity">
    <text evidence="2">Belongs to the G-protein coupled receptor 2 family.</text>
</comment>
<keyword evidence="7 11" id="KW-0472">Membrane</keyword>
<dbReference type="GO" id="GO:0008036">
    <property type="term" value="F:diuretic hormone receptor activity"/>
    <property type="evidence" value="ECO:0007669"/>
    <property type="project" value="InterPro"/>
</dbReference>
<evidence type="ECO:0000256" key="2">
    <source>
        <dbReference type="ARBA" id="ARBA00005314"/>
    </source>
</evidence>
<keyword evidence="4 11" id="KW-0812">Transmembrane</keyword>
<evidence type="ECO:0000256" key="3">
    <source>
        <dbReference type="ARBA" id="ARBA00022475"/>
    </source>
</evidence>
<dbReference type="PROSITE" id="PS50261">
    <property type="entry name" value="G_PROTEIN_RECEP_F2_4"/>
    <property type="match status" value="1"/>
</dbReference>
<reference evidence="14" key="1">
    <citation type="journal article" date="2020" name="bioRxiv">
        <title>Chromosome-level reference genome of the European wasp spider Argiope bruennichi: a resource for studies on range expansion and evolutionary adaptation.</title>
        <authorList>
            <person name="Sheffer M.M."/>
            <person name="Hoppe A."/>
            <person name="Krehenwinkel H."/>
            <person name="Uhl G."/>
            <person name="Kuss A.W."/>
            <person name="Jensen L."/>
            <person name="Jensen C."/>
            <person name="Gillespie R.G."/>
            <person name="Hoff K.J."/>
            <person name="Prost S."/>
        </authorList>
    </citation>
    <scope>NUCLEOTIDE SEQUENCE</scope>
</reference>
<dbReference type="InterPro" id="IPR002001">
    <property type="entry name" value="GPCR_2_diuretic_rcpt"/>
</dbReference>
<dbReference type="Pfam" id="PF02793">
    <property type="entry name" value="HRM"/>
    <property type="match status" value="1"/>
</dbReference>
<keyword evidence="8 14" id="KW-0675">Receptor</keyword>
<dbReference type="PROSITE" id="PS00649">
    <property type="entry name" value="G_PROTEIN_RECEP_F2_1"/>
    <property type="match status" value="1"/>
</dbReference>
<dbReference type="InterPro" id="IPR017981">
    <property type="entry name" value="GPCR_2-like_7TM"/>
</dbReference>
<dbReference type="SMART" id="SM00008">
    <property type="entry name" value="HormR"/>
    <property type="match status" value="1"/>
</dbReference>
<dbReference type="AlphaFoldDB" id="A0A8T0E5B1"/>
<feature type="domain" description="G-protein coupled receptors family 2 profile 2" evidence="13">
    <location>
        <begin position="121"/>
        <end position="394"/>
    </location>
</feature>